<dbReference type="PROSITE" id="PS51745">
    <property type="entry name" value="PB1"/>
    <property type="match status" value="1"/>
</dbReference>
<feature type="compositionally biased region" description="Polar residues" evidence="3">
    <location>
        <begin position="18"/>
        <end position="35"/>
    </location>
</feature>
<dbReference type="AlphaFoldDB" id="F8NEB6"/>
<evidence type="ECO:0000259" key="5">
    <source>
        <dbReference type="PROSITE" id="PS51371"/>
    </source>
</evidence>
<evidence type="ECO:0000259" key="6">
    <source>
        <dbReference type="PROSITE" id="PS51745"/>
    </source>
</evidence>
<dbReference type="EMBL" id="GL945428">
    <property type="protein sequence ID" value="EGO30498.1"/>
    <property type="molecule type" value="Genomic_DNA"/>
</dbReference>
<dbReference type="SMART" id="SM00116">
    <property type="entry name" value="CBS"/>
    <property type="match status" value="4"/>
</dbReference>
<dbReference type="PROSITE" id="PS51371">
    <property type="entry name" value="CBS"/>
    <property type="match status" value="4"/>
</dbReference>
<dbReference type="InterPro" id="IPR000644">
    <property type="entry name" value="CBS_dom"/>
</dbReference>
<feature type="domain" description="CBS" evidence="5">
    <location>
        <begin position="278"/>
        <end position="344"/>
    </location>
</feature>
<dbReference type="CDD" id="cd17782">
    <property type="entry name" value="CBS_pair_MUG70_2"/>
    <property type="match status" value="1"/>
</dbReference>
<evidence type="ECO:0000256" key="1">
    <source>
        <dbReference type="ARBA" id="ARBA00022737"/>
    </source>
</evidence>
<evidence type="ECO:0000256" key="3">
    <source>
        <dbReference type="SAM" id="MobiDB-lite"/>
    </source>
</evidence>
<feature type="domain" description="PB1" evidence="6">
    <location>
        <begin position="522"/>
        <end position="605"/>
    </location>
</feature>
<organism>
    <name type="scientific">Serpula lacrymans var. lacrymans (strain S7.9)</name>
    <name type="common">Dry rot fungus</name>
    <dbReference type="NCBI Taxonomy" id="578457"/>
    <lineage>
        <taxon>Eukaryota</taxon>
        <taxon>Fungi</taxon>
        <taxon>Dikarya</taxon>
        <taxon>Basidiomycota</taxon>
        <taxon>Agaricomycotina</taxon>
        <taxon>Agaricomycetes</taxon>
        <taxon>Agaricomycetidae</taxon>
        <taxon>Boletales</taxon>
        <taxon>Coniophorineae</taxon>
        <taxon>Serpulaceae</taxon>
        <taxon>Serpula</taxon>
    </lineage>
</organism>
<name>F8NEB6_SERL9</name>
<dbReference type="InterPro" id="IPR046342">
    <property type="entry name" value="CBS_dom_sf"/>
</dbReference>
<dbReference type="PANTHER" id="PTHR48108">
    <property type="entry name" value="CBS DOMAIN-CONTAINING PROTEIN CBSX2, CHLOROPLASTIC"/>
    <property type="match status" value="1"/>
</dbReference>
<dbReference type="RefSeq" id="XP_007312382.1">
    <property type="nucleotide sequence ID" value="XM_007312320.1"/>
</dbReference>
<dbReference type="InterPro" id="IPR053793">
    <property type="entry name" value="PB1-like"/>
</dbReference>
<feature type="region of interest" description="Disordered" evidence="3">
    <location>
        <begin position="1"/>
        <end position="63"/>
    </location>
</feature>
<sequence length="688" mass="74386">MSRIPVPSQAPSPHKSAANFSTMDRSSSPLSQQIRHPQLTSTSMSSLSVSETRRKQTKRDEAIRKRIESELSRKRVIPLTQNISGRSKRSSRSAVTRGTVAALRPSLALTVPENITVAEASQLCAAKRTDCVLVVDEEEGLSGIFTAKDLAYRVTADGLDPHTTPVSQIMTRSPMVTRDTTSATDALQLMVQRHFRHLPVCNEEGNVVGLLDITKVFHEALNKVERSSSASEKLYNALAGVQSELGPGMTSNPQAAAMLAYVDALREKTALPDLTTVIDRCVQPATVTPKTTVREVARLMRERRTTAVCVMEFPAAVSDMFPKVVGIFTSKDIVLRVIAAGLDAGMCSVIRVMTPHPDTAQPSMSVHDALKRMHNGHYLNLPVVDFDGQLMAIVDVLKLTYATLEQMNAMTADTAEGTWDSQGGPMWGKFFESLGGQDDNDSVVSGSHIPEEGVIGQQQQSSYSEVHPSDSASFIGDELTSALEPLPHEKGRIAAPSITGTLNTLADDGTYVFKLRMPSGRTHRFQARHDSMETLEEIVRGKLAADPFFTEYTGMVETRPDPCDFDLSYTDADGDAVLITSDSDIVDAVKNARSAGSDRVVLFAQGGRSWVSAGWEGEVSTTPSKEVAIGKEAEIVKGAALVKEAALSQISPEEDTIMGMPKDLILPTSVGALAVVILAIFTFSRIAK</sequence>
<dbReference type="SUPFAM" id="SSF54277">
    <property type="entry name" value="CAD &amp; PB1 domains"/>
    <property type="match status" value="1"/>
</dbReference>
<evidence type="ECO:0008006" key="8">
    <source>
        <dbReference type="Google" id="ProtNLM"/>
    </source>
</evidence>
<feature type="domain" description="CBS" evidence="5">
    <location>
        <begin position="353"/>
        <end position="410"/>
    </location>
</feature>
<protein>
    <recommendedName>
        <fullName evidence="8">CBS-domain-containing protein</fullName>
    </recommendedName>
</protein>
<feature type="transmembrane region" description="Helical" evidence="4">
    <location>
        <begin position="664"/>
        <end position="683"/>
    </location>
</feature>
<dbReference type="OrthoDB" id="418595at2759"/>
<keyword evidence="2" id="KW-0129">CBS domain</keyword>
<dbReference type="InterPro" id="IPR000270">
    <property type="entry name" value="PB1_dom"/>
</dbReference>
<feature type="compositionally biased region" description="Basic and acidic residues" evidence="3">
    <location>
        <begin position="51"/>
        <end position="63"/>
    </location>
</feature>
<reference evidence="7" key="1">
    <citation type="submission" date="2011-04" db="EMBL/GenBank/DDBJ databases">
        <title>Evolution of plant cell wall degrading machinery underlies the functional diversity of forest fungi.</title>
        <authorList>
            <consortium name="US DOE Joint Genome Institute (JGI-PGF)"/>
            <person name="Eastwood D.C."/>
            <person name="Floudas D."/>
            <person name="Binder M."/>
            <person name="Majcherczyk A."/>
            <person name="Schneider P."/>
            <person name="Aerts A."/>
            <person name="Asiegbu F.O."/>
            <person name="Baker S.E."/>
            <person name="Barry K."/>
            <person name="Bendiksby M."/>
            <person name="Blumentritt M."/>
            <person name="Coutinho P.M."/>
            <person name="Cullen D."/>
            <person name="Cullen D."/>
            <person name="Gathman A."/>
            <person name="Goodell B."/>
            <person name="Henrissat B."/>
            <person name="Ihrmark K."/>
            <person name="Kauserud H."/>
            <person name="Kohler A."/>
            <person name="LaButti K."/>
            <person name="Lapidus A."/>
            <person name="Lavin J.L."/>
            <person name="Lee Y.-H."/>
            <person name="Lindquist E."/>
            <person name="Lilly W."/>
            <person name="Lucas S."/>
            <person name="Morin E."/>
            <person name="Murat C."/>
            <person name="Oguiza J.A."/>
            <person name="Park J."/>
            <person name="Pisabarro A.G."/>
            <person name="Riley R."/>
            <person name="Rosling A."/>
            <person name="Salamov A."/>
            <person name="Schmidt O."/>
            <person name="Schmutz J."/>
            <person name="Skrede I."/>
            <person name="Stenlid J."/>
            <person name="Wiebenga A."/>
            <person name="Xie X."/>
            <person name="Kues U."/>
            <person name="Hibbett D.S."/>
            <person name="Hoffmeister D."/>
            <person name="Hogberg N."/>
            <person name="Martin F."/>
            <person name="Grigoriev I.V."/>
            <person name="Watkinson S.C."/>
        </authorList>
    </citation>
    <scope>NUCLEOTIDE SEQUENCE</scope>
    <source>
        <strain evidence="7">S7.9</strain>
    </source>
</reference>
<feature type="domain" description="CBS" evidence="5">
    <location>
        <begin position="170"/>
        <end position="226"/>
    </location>
</feature>
<dbReference type="CDD" id="cd17781">
    <property type="entry name" value="CBS_pair_MUG70_1"/>
    <property type="match status" value="1"/>
</dbReference>
<keyword evidence="1" id="KW-0677">Repeat</keyword>
<dbReference type="Proteomes" id="UP000008064">
    <property type="component" value="Unassembled WGS sequence"/>
</dbReference>
<accession>F8NEB6</accession>
<proteinExistence type="predicted"/>
<feature type="domain" description="CBS" evidence="5">
    <location>
        <begin position="103"/>
        <end position="161"/>
    </location>
</feature>
<dbReference type="GeneID" id="18813904"/>
<evidence type="ECO:0000256" key="2">
    <source>
        <dbReference type="PROSITE-ProRule" id="PRU00703"/>
    </source>
</evidence>
<dbReference type="SUPFAM" id="SSF54631">
    <property type="entry name" value="CBS-domain pair"/>
    <property type="match status" value="2"/>
</dbReference>
<keyword evidence="4" id="KW-0472">Membrane</keyword>
<keyword evidence="4" id="KW-0812">Transmembrane</keyword>
<gene>
    <name evidence="7" type="ORF">SERLADRAFT_432066</name>
</gene>
<dbReference type="Gene3D" id="3.10.580.10">
    <property type="entry name" value="CBS-domain"/>
    <property type="match status" value="2"/>
</dbReference>
<dbReference type="Gene3D" id="3.10.20.90">
    <property type="entry name" value="Phosphatidylinositol 3-kinase Catalytic Subunit, Chain A, domain 1"/>
    <property type="match status" value="1"/>
</dbReference>
<dbReference type="KEGG" id="sla:SERLADRAFT_432066"/>
<dbReference type="Pfam" id="PF00564">
    <property type="entry name" value="PB1"/>
    <property type="match status" value="1"/>
</dbReference>
<evidence type="ECO:0000256" key="4">
    <source>
        <dbReference type="SAM" id="Phobius"/>
    </source>
</evidence>
<keyword evidence="4" id="KW-1133">Transmembrane helix</keyword>
<dbReference type="Pfam" id="PF00571">
    <property type="entry name" value="CBS"/>
    <property type="match status" value="4"/>
</dbReference>
<dbReference type="PANTHER" id="PTHR48108:SF26">
    <property type="entry name" value="CBS DOMAIN-CONTAINING PROTEIN DDB_G0289609"/>
    <property type="match status" value="1"/>
</dbReference>
<dbReference type="InterPro" id="IPR051462">
    <property type="entry name" value="CBS_domain-containing"/>
</dbReference>
<dbReference type="HOGENOM" id="CLU_009026_1_1_1"/>
<feature type="compositionally biased region" description="Low complexity" evidence="3">
    <location>
        <begin position="39"/>
        <end position="50"/>
    </location>
</feature>
<evidence type="ECO:0000313" key="7">
    <source>
        <dbReference type="EMBL" id="EGO30498.1"/>
    </source>
</evidence>